<gene>
    <name evidence="2" type="ORF">GA0070617_4651</name>
</gene>
<proteinExistence type="predicted"/>
<name>A0A1C6V4W8_9ACTN</name>
<evidence type="ECO:0000313" key="2">
    <source>
        <dbReference type="EMBL" id="SCL61392.1"/>
    </source>
</evidence>
<evidence type="ECO:0000256" key="1">
    <source>
        <dbReference type="SAM" id="SignalP"/>
    </source>
</evidence>
<evidence type="ECO:0008006" key="4">
    <source>
        <dbReference type="Google" id="ProtNLM"/>
    </source>
</evidence>
<accession>A0A1C6V4W8</accession>
<feature type="signal peptide" evidence="1">
    <location>
        <begin position="1"/>
        <end position="18"/>
    </location>
</feature>
<dbReference type="Proteomes" id="UP000198937">
    <property type="component" value="Unassembled WGS sequence"/>
</dbReference>
<keyword evidence="1" id="KW-0732">Signal</keyword>
<organism evidence="2 3">
    <name type="scientific">Micromonospora yangpuensis</name>
    <dbReference type="NCBI Taxonomy" id="683228"/>
    <lineage>
        <taxon>Bacteria</taxon>
        <taxon>Bacillati</taxon>
        <taxon>Actinomycetota</taxon>
        <taxon>Actinomycetes</taxon>
        <taxon>Micromonosporales</taxon>
        <taxon>Micromonosporaceae</taxon>
        <taxon>Micromonospora</taxon>
    </lineage>
</organism>
<evidence type="ECO:0000313" key="3">
    <source>
        <dbReference type="Proteomes" id="UP000198937"/>
    </source>
</evidence>
<dbReference type="RefSeq" id="WP_091442506.1">
    <property type="nucleotide sequence ID" value="NZ_BMMJ01000008.1"/>
</dbReference>
<keyword evidence="3" id="KW-1185">Reference proteome</keyword>
<reference evidence="2 3" key="1">
    <citation type="submission" date="2016-06" db="EMBL/GenBank/DDBJ databases">
        <authorList>
            <person name="Kjaerup R.B."/>
            <person name="Dalgaard T.S."/>
            <person name="Juul-Madsen H.R."/>
        </authorList>
    </citation>
    <scope>NUCLEOTIDE SEQUENCE [LARGE SCALE GENOMIC DNA]</scope>
    <source>
        <strain evidence="2 3">DSM 45577</strain>
    </source>
</reference>
<protein>
    <recommendedName>
        <fullName evidence="4">Lipoprotein</fullName>
    </recommendedName>
</protein>
<dbReference type="OrthoDB" id="3389462at2"/>
<sequence>MRRLLATALVPLALLAQAGCSADSDQGRPAASGAPVGAVPSVGASAAQVCAAAQQAGSVAVQTYVDELGRMMVATGASDTQGAEAARQRAEGALTGWRTTLRELSTRATDPPLRTLLTDMADEVEAKGADLDELDETELDRLQQRLDQLCTK</sequence>
<dbReference type="AlphaFoldDB" id="A0A1C6V4W8"/>
<dbReference type="EMBL" id="FMIA01000002">
    <property type="protein sequence ID" value="SCL61392.1"/>
    <property type="molecule type" value="Genomic_DNA"/>
</dbReference>
<feature type="chain" id="PRO_5039280117" description="Lipoprotein" evidence="1">
    <location>
        <begin position="19"/>
        <end position="152"/>
    </location>
</feature>